<dbReference type="EMBL" id="CP155571">
    <property type="protein sequence ID" value="XFO70375.1"/>
    <property type="molecule type" value="Genomic_DNA"/>
</dbReference>
<gene>
    <name evidence="3" type="ORF">SPACI_003630</name>
</gene>
<evidence type="ECO:0000313" key="3">
    <source>
        <dbReference type="EMBL" id="XFO70375.1"/>
    </source>
</evidence>
<dbReference type="RefSeq" id="WP_093793923.1">
    <property type="nucleotide sequence ID" value="NZ_CP155571.1"/>
</dbReference>
<accession>A0ABZ3IX63</accession>
<proteinExistence type="predicted"/>
<dbReference type="Pfam" id="PF08486">
    <property type="entry name" value="SpoIID"/>
    <property type="match status" value="1"/>
</dbReference>
<evidence type="ECO:0000259" key="2">
    <source>
        <dbReference type="Pfam" id="PF08486"/>
    </source>
</evidence>
<dbReference type="InterPro" id="IPR013486">
    <property type="entry name" value="SpoIID/LytB"/>
</dbReference>
<keyword evidence="4" id="KW-1185">Reference proteome</keyword>
<dbReference type="PROSITE" id="PS51257">
    <property type="entry name" value="PROKAR_LIPOPROTEIN"/>
    <property type="match status" value="1"/>
</dbReference>
<evidence type="ECO:0000313" key="4">
    <source>
        <dbReference type="Proteomes" id="UP000216052"/>
    </source>
</evidence>
<dbReference type="Proteomes" id="UP000216052">
    <property type="component" value="Chromosome"/>
</dbReference>
<dbReference type="NCBIfam" id="TIGR02669">
    <property type="entry name" value="SpoIID_LytB"/>
    <property type="match status" value="1"/>
</dbReference>
<sequence>MNRKSFSFVAILVFLCLLLIGCSMQPQKKPDTQPSPTPPQQAAEQNEPAITVFMHETGEKKTMKMEDYIAGVVAGEMKNDWPVEALAAQAIIARTFTLEAIETKGGVPERGTQASTDIKEFQAYDAKAVNDNVRKAVEMTRGMIMTYQGKPTKSWFHASAGGITATAKEGLNYRDAEPPYILSVQSPDELAPDDVKNWTIVFPKEDIINALAKLGKKVSDISSVEISQKGPSGRATILMINKQVEVSGPDFRVALDSTKLKSMLLDKIIVGEEGVTFAGKGYGHGVGMSQWGANRMAKDGKKPEEIVSHYFKDITIEKRWN</sequence>
<evidence type="ECO:0000256" key="1">
    <source>
        <dbReference type="SAM" id="MobiDB-lite"/>
    </source>
</evidence>
<name>A0ABZ3IX63_SPOA4</name>
<dbReference type="InterPro" id="IPR013693">
    <property type="entry name" value="SpoIID/LytB_N"/>
</dbReference>
<feature type="domain" description="Sporulation stage II protein D amidase enhancer LytB N-terminal" evidence="2">
    <location>
        <begin position="57"/>
        <end position="147"/>
    </location>
</feature>
<protein>
    <recommendedName>
        <fullName evidence="2">Sporulation stage II protein D amidase enhancer LytB N-terminal domain-containing protein</fullName>
    </recommendedName>
</protein>
<reference evidence="3" key="1">
    <citation type="submission" date="2024-05" db="EMBL/GenBank/DDBJ databases">
        <title>Isolation and characterization of Sporomusa carbonis sp. nov., a carboxydotrophic hydrogenogen in the genus of Sporomusa isolated from a charcoal burning pile.</title>
        <authorList>
            <person name="Boeer T."/>
            <person name="Rosenbaum F."/>
            <person name="Eysell L."/>
            <person name="Mueller V."/>
            <person name="Daniel R."/>
            <person name="Poehlein A."/>
        </authorList>
    </citation>
    <scope>NUCLEOTIDE SEQUENCE [LARGE SCALE GENOMIC DNA]</scope>
    <source>
        <strain evidence="3">DSM 3132</strain>
    </source>
</reference>
<organism evidence="3 4">
    <name type="scientific">Sporomusa acidovorans (strain ATCC 49682 / DSM 3132 / Mol)</name>
    <dbReference type="NCBI Taxonomy" id="1123286"/>
    <lineage>
        <taxon>Bacteria</taxon>
        <taxon>Bacillati</taxon>
        <taxon>Bacillota</taxon>
        <taxon>Negativicutes</taxon>
        <taxon>Selenomonadales</taxon>
        <taxon>Sporomusaceae</taxon>
        <taxon>Sporomusa</taxon>
    </lineage>
</organism>
<feature type="region of interest" description="Disordered" evidence="1">
    <location>
        <begin position="27"/>
        <end position="47"/>
    </location>
</feature>